<evidence type="ECO:0000256" key="11">
    <source>
        <dbReference type="PIRSR" id="PIRSR000239-1"/>
    </source>
</evidence>
<keyword evidence="8" id="KW-0676">Redox-active center</keyword>
<dbReference type="EMBL" id="DTMF01000362">
    <property type="protein sequence ID" value="HGF35652.1"/>
    <property type="molecule type" value="Genomic_DNA"/>
</dbReference>
<protein>
    <recommendedName>
        <fullName evidence="4">Alkyl hydroperoxide reductase C</fullName>
        <ecNumber evidence="3">1.11.1.26</ecNumber>
    </recommendedName>
    <alternativeName>
        <fullName evidence="9">Peroxiredoxin</fullName>
    </alternativeName>
</protein>
<proteinExistence type="inferred from homology"/>
<dbReference type="PANTHER" id="PTHR10681:SF121">
    <property type="entry name" value="ALKYL HYDROPEROXIDE REDUCTASE C"/>
    <property type="match status" value="1"/>
</dbReference>
<dbReference type="InterPro" id="IPR036249">
    <property type="entry name" value="Thioredoxin-like_sf"/>
</dbReference>
<dbReference type="NCBIfam" id="NF040737">
    <property type="entry name" value="peroxi_PrxU"/>
    <property type="match status" value="1"/>
</dbReference>
<dbReference type="InterPro" id="IPR024706">
    <property type="entry name" value="Peroxiredoxin_AhpC-typ"/>
</dbReference>
<evidence type="ECO:0000313" key="13">
    <source>
        <dbReference type="EMBL" id="HGF35652.1"/>
    </source>
</evidence>
<keyword evidence="7" id="KW-0560">Oxidoreductase</keyword>
<dbReference type="GO" id="GO:0102039">
    <property type="term" value="F:NADH-dependent peroxiredoxin activity"/>
    <property type="evidence" value="ECO:0007669"/>
    <property type="project" value="UniProtKB-EC"/>
</dbReference>
<comment type="subunit">
    <text evidence="2">Homodimer; disulfide-linked, upon oxidation. 5 homodimers assemble to form a ring-like decamer.</text>
</comment>
<evidence type="ECO:0000256" key="2">
    <source>
        <dbReference type="ARBA" id="ARBA00011654"/>
    </source>
</evidence>
<evidence type="ECO:0000256" key="3">
    <source>
        <dbReference type="ARBA" id="ARBA00013021"/>
    </source>
</evidence>
<gene>
    <name evidence="13" type="ORF">ENW96_14935</name>
</gene>
<dbReference type="AlphaFoldDB" id="A0A7C3ZDK1"/>
<reference evidence="13" key="1">
    <citation type="journal article" date="2020" name="mSystems">
        <title>Genome- and Community-Level Interaction Insights into Carbon Utilization and Element Cycling Functions of Hydrothermarchaeota in Hydrothermal Sediment.</title>
        <authorList>
            <person name="Zhou Z."/>
            <person name="Liu Y."/>
            <person name="Xu W."/>
            <person name="Pan J."/>
            <person name="Luo Z.H."/>
            <person name="Li M."/>
        </authorList>
    </citation>
    <scope>NUCLEOTIDE SEQUENCE [LARGE SCALE GENOMIC DNA]</scope>
    <source>
        <strain evidence="13">SpSt-897</strain>
    </source>
</reference>
<dbReference type="InterPro" id="IPR019479">
    <property type="entry name" value="Peroxiredoxin_C"/>
</dbReference>
<dbReference type="InterPro" id="IPR000866">
    <property type="entry name" value="AhpC/TSA"/>
</dbReference>
<comment type="caution">
    <text evidence="13">The sequence shown here is derived from an EMBL/GenBank/DDBJ whole genome shotgun (WGS) entry which is preliminary data.</text>
</comment>
<keyword evidence="5" id="KW-0575">Peroxidase</keyword>
<dbReference type="Gene3D" id="3.40.30.10">
    <property type="entry name" value="Glutaredoxin"/>
    <property type="match status" value="1"/>
</dbReference>
<dbReference type="GO" id="GO:0008379">
    <property type="term" value="F:thioredoxin peroxidase activity"/>
    <property type="evidence" value="ECO:0007669"/>
    <property type="project" value="TreeGrafter"/>
</dbReference>
<evidence type="ECO:0000256" key="4">
    <source>
        <dbReference type="ARBA" id="ARBA00017462"/>
    </source>
</evidence>
<accession>A0A7C3ZDK1</accession>
<feature type="domain" description="Thioredoxin" evidence="12">
    <location>
        <begin position="3"/>
        <end position="161"/>
    </location>
</feature>
<evidence type="ECO:0000256" key="6">
    <source>
        <dbReference type="ARBA" id="ARBA00022862"/>
    </source>
</evidence>
<organism evidence="13">
    <name type="scientific">Desulfobacca acetoxidans</name>
    <dbReference type="NCBI Taxonomy" id="60893"/>
    <lineage>
        <taxon>Bacteria</taxon>
        <taxon>Pseudomonadati</taxon>
        <taxon>Thermodesulfobacteriota</taxon>
        <taxon>Desulfobaccia</taxon>
        <taxon>Desulfobaccales</taxon>
        <taxon>Desulfobaccaceae</taxon>
        <taxon>Desulfobacca</taxon>
    </lineage>
</organism>
<dbReference type="GO" id="GO:0006979">
    <property type="term" value="P:response to oxidative stress"/>
    <property type="evidence" value="ECO:0007669"/>
    <property type="project" value="TreeGrafter"/>
</dbReference>
<sequence length="201" mass="22049">MAVQIGKPAPDFETTAYHQGEIIKVKLSDYRGKWVLLYFYPGDFTFVCPTELTSVATKYQNLKELGAEILAISVDSPYTHKAWQEVELSKMVEGGLPYPMLSDVGGDIGKLYGVFDEDYKVDVRGTFLIDPDGNLQAMEVLAPAIGRNATEMLRQLKACAYVRQTGGKEATPAGWEPGKKTLKPEPGLAGKVCEIWAPDVG</sequence>
<dbReference type="Pfam" id="PF10417">
    <property type="entry name" value="1-cysPrx_C"/>
    <property type="match status" value="1"/>
</dbReference>
<dbReference type="GO" id="GO:0033554">
    <property type="term" value="P:cellular response to stress"/>
    <property type="evidence" value="ECO:0007669"/>
    <property type="project" value="TreeGrafter"/>
</dbReference>
<dbReference type="GO" id="GO:0042744">
    <property type="term" value="P:hydrogen peroxide catabolic process"/>
    <property type="evidence" value="ECO:0007669"/>
    <property type="project" value="TreeGrafter"/>
</dbReference>
<evidence type="ECO:0000256" key="9">
    <source>
        <dbReference type="ARBA" id="ARBA00032077"/>
    </source>
</evidence>
<dbReference type="EC" id="1.11.1.26" evidence="3"/>
<evidence type="ECO:0000256" key="1">
    <source>
        <dbReference type="ARBA" id="ARBA00009796"/>
    </source>
</evidence>
<evidence type="ECO:0000256" key="7">
    <source>
        <dbReference type="ARBA" id="ARBA00023002"/>
    </source>
</evidence>
<dbReference type="PANTHER" id="PTHR10681">
    <property type="entry name" value="THIOREDOXIN PEROXIDASE"/>
    <property type="match status" value="1"/>
</dbReference>
<comment type="catalytic activity">
    <reaction evidence="10">
        <text>a hydroperoxide + NADH + H(+) = an alcohol + NAD(+) + H2O</text>
        <dbReference type="Rhea" id="RHEA:62628"/>
        <dbReference type="ChEBI" id="CHEBI:15377"/>
        <dbReference type="ChEBI" id="CHEBI:15378"/>
        <dbReference type="ChEBI" id="CHEBI:30879"/>
        <dbReference type="ChEBI" id="CHEBI:35924"/>
        <dbReference type="ChEBI" id="CHEBI:57540"/>
        <dbReference type="ChEBI" id="CHEBI:57945"/>
        <dbReference type="EC" id="1.11.1.26"/>
    </reaction>
</comment>
<evidence type="ECO:0000256" key="8">
    <source>
        <dbReference type="ARBA" id="ARBA00023284"/>
    </source>
</evidence>
<dbReference type="Pfam" id="PF00578">
    <property type="entry name" value="AhpC-TSA"/>
    <property type="match status" value="1"/>
</dbReference>
<evidence type="ECO:0000256" key="5">
    <source>
        <dbReference type="ARBA" id="ARBA00022559"/>
    </source>
</evidence>
<evidence type="ECO:0000256" key="10">
    <source>
        <dbReference type="ARBA" id="ARBA00047572"/>
    </source>
</evidence>
<dbReference type="InterPro" id="IPR050217">
    <property type="entry name" value="Peroxiredoxin"/>
</dbReference>
<evidence type="ECO:0000259" key="12">
    <source>
        <dbReference type="PROSITE" id="PS51352"/>
    </source>
</evidence>
<dbReference type="SUPFAM" id="SSF52833">
    <property type="entry name" value="Thioredoxin-like"/>
    <property type="match status" value="1"/>
</dbReference>
<dbReference type="PROSITE" id="PS51352">
    <property type="entry name" value="THIOREDOXIN_2"/>
    <property type="match status" value="1"/>
</dbReference>
<dbReference type="PIRSF" id="PIRSF000239">
    <property type="entry name" value="AHPC"/>
    <property type="match status" value="1"/>
</dbReference>
<dbReference type="InterPro" id="IPR013766">
    <property type="entry name" value="Thioredoxin_domain"/>
</dbReference>
<name>A0A7C3ZDK1_9BACT</name>
<feature type="active site" description="Cysteine sulfenic acid (-SOH) intermediate; for peroxidase activity" evidence="11">
    <location>
        <position position="48"/>
    </location>
</feature>
<dbReference type="CDD" id="cd03015">
    <property type="entry name" value="PRX_Typ2cys"/>
    <property type="match status" value="1"/>
</dbReference>
<dbReference type="GO" id="GO:0045454">
    <property type="term" value="P:cell redox homeostasis"/>
    <property type="evidence" value="ECO:0007669"/>
    <property type="project" value="TreeGrafter"/>
</dbReference>
<dbReference type="GO" id="GO:0005829">
    <property type="term" value="C:cytosol"/>
    <property type="evidence" value="ECO:0007669"/>
    <property type="project" value="TreeGrafter"/>
</dbReference>
<comment type="similarity">
    <text evidence="1">Belongs to the peroxiredoxin family. AhpC/Prx1 subfamily.</text>
</comment>
<keyword evidence="6" id="KW-0049">Antioxidant</keyword>